<proteinExistence type="predicted"/>
<protein>
    <submittedName>
        <fullName evidence="1">Uncharacterized protein</fullName>
    </submittedName>
</protein>
<organism evidence="1 2">
    <name type="scientific">Trichogramma brassicae</name>
    <dbReference type="NCBI Taxonomy" id="86971"/>
    <lineage>
        <taxon>Eukaryota</taxon>
        <taxon>Metazoa</taxon>
        <taxon>Ecdysozoa</taxon>
        <taxon>Arthropoda</taxon>
        <taxon>Hexapoda</taxon>
        <taxon>Insecta</taxon>
        <taxon>Pterygota</taxon>
        <taxon>Neoptera</taxon>
        <taxon>Endopterygota</taxon>
        <taxon>Hymenoptera</taxon>
        <taxon>Apocrita</taxon>
        <taxon>Proctotrupomorpha</taxon>
        <taxon>Chalcidoidea</taxon>
        <taxon>Trichogrammatidae</taxon>
        <taxon>Trichogramma</taxon>
    </lineage>
</organism>
<dbReference type="EMBL" id="CADCXV010000638">
    <property type="protein sequence ID" value="CAB0031253.1"/>
    <property type="molecule type" value="Genomic_DNA"/>
</dbReference>
<gene>
    <name evidence="1" type="ORF">TBRA_LOCUS3231</name>
</gene>
<dbReference type="Proteomes" id="UP000479190">
    <property type="component" value="Unassembled WGS sequence"/>
</dbReference>
<name>A0A6H5I0S7_9HYME</name>
<dbReference type="AlphaFoldDB" id="A0A6H5I0S7"/>
<evidence type="ECO:0000313" key="2">
    <source>
        <dbReference type="Proteomes" id="UP000479190"/>
    </source>
</evidence>
<keyword evidence="2" id="KW-1185">Reference proteome</keyword>
<sequence>MINRTERRGYITSRCLDVRKTMPICTRNMYRKSSADRCGSCERPSKRAPARVLWVCSKSGSTKYYLPTPKLSCLCYQPYSDYAVFQKQFKRHCSIWICWITKNNISEYSFTIVVDAQVTALGARVGRLTRRRGCTRLNNVSFASFIHTLRQTTADSSSRTYCVREIETAEQRIVCDSMALHFFLRTCADNAGNSMGEREYARYYNDLCGA</sequence>
<evidence type="ECO:0000313" key="1">
    <source>
        <dbReference type="EMBL" id="CAB0031253.1"/>
    </source>
</evidence>
<accession>A0A6H5I0S7</accession>
<reference evidence="1 2" key="1">
    <citation type="submission" date="2020-02" db="EMBL/GenBank/DDBJ databases">
        <authorList>
            <person name="Ferguson B K."/>
        </authorList>
    </citation>
    <scope>NUCLEOTIDE SEQUENCE [LARGE SCALE GENOMIC DNA]</scope>
</reference>